<dbReference type="Proteomes" id="UP001168821">
    <property type="component" value="Unassembled WGS sequence"/>
</dbReference>
<keyword evidence="2" id="KW-0732">Signal</keyword>
<evidence type="ECO:0000256" key="2">
    <source>
        <dbReference type="SAM" id="SignalP"/>
    </source>
</evidence>
<evidence type="ECO:0000313" key="4">
    <source>
        <dbReference type="Proteomes" id="UP001168821"/>
    </source>
</evidence>
<dbReference type="EMBL" id="JALNTZ010000005">
    <property type="protein sequence ID" value="KAJ3653043.1"/>
    <property type="molecule type" value="Genomic_DNA"/>
</dbReference>
<keyword evidence="4" id="KW-1185">Reference proteome</keyword>
<organism evidence="3 4">
    <name type="scientific">Zophobas morio</name>
    <dbReference type="NCBI Taxonomy" id="2755281"/>
    <lineage>
        <taxon>Eukaryota</taxon>
        <taxon>Metazoa</taxon>
        <taxon>Ecdysozoa</taxon>
        <taxon>Arthropoda</taxon>
        <taxon>Hexapoda</taxon>
        <taxon>Insecta</taxon>
        <taxon>Pterygota</taxon>
        <taxon>Neoptera</taxon>
        <taxon>Endopterygota</taxon>
        <taxon>Coleoptera</taxon>
        <taxon>Polyphaga</taxon>
        <taxon>Cucujiformia</taxon>
        <taxon>Tenebrionidae</taxon>
        <taxon>Zophobas</taxon>
    </lineage>
</organism>
<proteinExistence type="predicted"/>
<gene>
    <name evidence="3" type="ORF">Zmor_018961</name>
</gene>
<evidence type="ECO:0000256" key="1">
    <source>
        <dbReference type="SAM" id="MobiDB-lite"/>
    </source>
</evidence>
<name>A0AA38ID61_9CUCU</name>
<reference evidence="3" key="1">
    <citation type="journal article" date="2023" name="G3 (Bethesda)">
        <title>Whole genome assemblies of Zophobas morio and Tenebrio molitor.</title>
        <authorList>
            <person name="Kaur S."/>
            <person name="Stinson S.A."/>
            <person name="diCenzo G.C."/>
        </authorList>
    </citation>
    <scope>NUCLEOTIDE SEQUENCE</scope>
    <source>
        <strain evidence="3">QUZm001</strain>
    </source>
</reference>
<sequence length="919" mass="106369">MKHYQLLLITVLAIISEIKADCGCLKCSKDLQIVSPPYLPYKVIVKGSPCSDQQPFPYQQIQQIQQIAPSYIPIPAQSQYQLGSYSSACQPIFAYKYKVQAPLVLPPPPPPPLTGLVARPDRVVIQRPNCPVYTGEDGDCGNLLRPPCRSIFEDGYYGGSAPLQQVQILGTANRGPLLQPVTDDVFQKISCDCRYGHSRKKRDLPILRKSVRFVVGLLPLFLRFPLEEMLNLRGMEGSKPSGRVSQYHGARKMRVGLKPSETFLEKLQRANGRAKRALVFDGDGIRLPFLKVTDVENQIGDSEEEDDDGGSAEEIVQRKMVKRVYNPREEYLTSLNFNHLVPHNPIYYLLNAPIRFLHHFHKLGQQISPVFKSVPHVFVNSRKYIRNLGKNLRNNVLNFASDLVGDFDEVGAHTSRYVRPRRFKRSLEQYQPEYSLVFGNQTEERSRKKRYILKVVDEDEVEEFLREKLGGLVEPPAKPKKKKEKEKDSNRRKLVVEQLSPKVIIDNNGRPFVEIDGVKRPLFLHRKSEETQTIKKDHESEETTQDVKEKITSIITQARERIGQNPPVQPTVPNQMIKERINQILTEIQNLINLDFDKYSTIHSDLCKLQGFKDLLTTEWKKILVEDKSNDIPSKIRLLDDFKEMQILRDKSVEDIASVLSTGSTFMTKKLIKMLVRLQKLQCIIYRVVEDFGERIKMGNDFDLRKEIKYVDYLSGLNFVVGLTKHDLENDLKRERDAALENEMRILENLRKLLEESHDPLKLYEQAQILWEFKNVDKLQKDTIEEMNGKISRGQKVRKELKILFDLMRQVENCEEKQKKLLEDFFPKQHHGHVQREIVDLNDEKSVEIQEPEEITVAVRHNKSRNRTLRRKVVPESTTISRMRNFPHRTIVDDKKPVKLVSNGYKMTAYKVTDGFDRL</sequence>
<accession>A0AA38ID61</accession>
<protein>
    <submittedName>
        <fullName evidence="3">Uncharacterized protein</fullName>
    </submittedName>
</protein>
<feature type="chain" id="PRO_5041421009" evidence="2">
    <location>
        <begin position="21"/>
        <end position="919"/>
    </location>
</feature>
<feature type="signal peptide" evidence="2">
    <location>
        <begin position="1"/>
        <end position="20"/>
    </location>
</feature>
<evidence type="ECO:0000313" key="3">
    <source>
        <dbReference type="EMBL" id="KAJ3653043.1"/>
    </source>
</evidence>
<dbReference type="AlphaFoldDB" id="A0AA38ID61"/>
<comment type="caution">
    <text evidence="3">The sequence shown here is derived from an EMBL/GenBank/DDBJ whole genome shotgun (WGS) entry which is preliminary data.</text>
</comment>
<feature type="region of interest" description="Disordered" evidence="1">
    <location>
        <begin position="473"/>
        <end position="492"/>
    </location>
</feature>